<dbReference type="Gene3D" id="3.90.228.10">
    <property type="match status" value="1"/>
</dbReference>
<dbReference type="PANTHER" id="PTHR14453:SF67">
    <property type="entry name" value="POLY [ADP-RIBOSE] POLYMERASE"/>
    <property type="match status" value="1"/>
</dbReference>
<dbReference type="InterPro" id="IPR012677">
    <property type="entry name" value="Nucleotide-bd_a/b_plait_sf"/>
</dbReference>
<evidence type="ECO:0000256" key="1">
    <source>
        <dbReference type="ARBA" id="ARBA00004123"/>
    </source>
</evidence>
<dbReference type="GO" id="GO:0003950">
    <property type="term" value="F:NAD+ poly-ADP-ribosyltransferase activity"/>
    <property type="evidence" value="ECO:0007669"/>
    <property type="project" value="UniProtKB-UniRule"/>
</dbReference>
<dbReference type="Pfam" id="PF01661">
    <property type="entry name" value="Macro"/>
    <property type="match status" value="2"/>
</dbReference>
<dbReference type="FunFam" id="3.90.228.10:FF:000008">
    <property type="entry name" value="Poly [ADP-ribose] polymerase"/>
    <property type="match status" value="1"/>
</dbReference>
<dbReference type="InterPro" id="IPR052056">
    <property type="entry name" value="Mono-ARTD/PARP"/>
</dbReference>
<dbReference type="SUPFAM" id="SSF56399">
    <property type="entry name" value="ADP-ribosylation"/>
    <property type="match status" value="1"/>
</dbReference>
<keyword evidence="3 7" id="KW-0808">Transferase</keyword>
<dbReference type="SUPFAM" id="SSF52949">
    <property type="entry name" value="Macro domain-like"/>
    <property type="match status" value="2"/>
</dbReference>
<keyword evidence="4 7" id="KW-0520">NAD</keyword>
<dbReference type="Pfam" id="PF23245">
    <property type="entry name" value="RRM_PARP14_2"/>
    <property type="match status" value="1"/>
</dbReference>
<evidence type="ECO:0000313" key="10">
    <source>
        <dbReference type="Ensembl" id="ENSPMAP00000001301.1"/>
    </source>
</evidence>
<dbReference type="GO" id="GO:0010629">
    <property type="term" value="P:negative regulation of gene expression"/>
    <property type="evidence" value="ECO:0007669"/>
    <property type="project" value="TreeGrafter"/>
</dbReference>
<feature type="domain" description="PARP catalytic" evidence="8">
    <location>
        <begin position="1418"/>
        <end position="1616"/>
    </location>
</feature>
<dbReference type="SUPFAM" id="SSF117839">
    <property type="entry name" value="WWE domain"/>
    <property type="match status" value="1"/>
</dbReference>
<protein>
    <recommendedName>
        <fullName evidence="7">Poly [ADP-ribose] polymerase</fullName>
        <shortName evidence="7">PARP</shortName>
        <ecNumber evidence="7">2.4.2.-</ecNumber>
    </recommendedName>
</protein>
<evidence type="ECO:0000256" key="4">
    <source>
        <dbReference type="ARBA" id="ARBA00023027"/>
    </source>
</evidence>
<dbReference type="OMA" id="GTQHRTD"/>
<name>S4R7X1_PETMA</name>
<feature type="domain" description="Macro" evidence="9">
    <location>
        <begin position="845"/>
        <end position="1027"/>
    </location>
</feature>
<comment type="subcellular location">
    <subcellularLocation>
        <location evidence="1">Nucleus</location>
    </subcellularLocation>
</comment>
<reference evidence="10" key="2">
    <citation type="submission" date="2025-09" db="UniProtKB">
        <authorList>
            <consortium name="Ensembl"/>
        </authorList>
    </citation>
    <scope>IDENTIFICATION</scope>
</reference>
<dbReference type="Gene3D" id="3.40.220.10">
    <property type="entry name" value="Leucine Aminopeptidase, subunit E, domain 1"/>
    <property type="match status" value="2"/>
</dbReference>
<accession>S4R7X1</accession>
<dbReference type="SMART" id="SM00506">
    <property type="entry name" value="A1pp"/>
    <property type="match status" value="2"/>
</dbReference>
<keyword evidence="5" id="KW-0539">Nucleus</keyword>
<evidence type="ECO:0000256" key="3">
    <source>
        <dbReference type="ARBA" id="ARBA00022679"/>
    </source>
</evidence>
<dbReference type="InterPro" id="IPR012317">
    <property type="entry name" value="Poly(ADP-ribose)pol_cat_dom"/>
</dbReference>
<dbReference type="Pfam" id="PF23085">
    <property type="entry name" value="RRM_PARP14_3"/>
    <property type="match status" value="1"/>
</dbReference>
<dbReference type="InterPro" id="IPR037197">
    <property type="entry name" value="WWE_dom_sf"/>
</dbReference>
<evidence type="ECO:0000256" key="7">
    <source>
        <dbReference type="RuleBase" id="RU362114"/>
    </source>
</evidence>
<dbReference type="HOGENOM" id="CLU_003288_1_0_1"/>
<evidence type="ECO:0000256" key="2">
    <source>
        <dbReference type="ARBA" id="ARBA00022676"/>
    </source>
</evidence>
<dbReference type="InterPro" id="IPR057050">
    <property type="entry name" value="RRM_PARP14_2"/>
</dbReference>
<evidence type="ECO:0000256" key="5">
    <source>
        <dbReference type="ARBA" id="ARBA00023242"/>
    </source>
</evidence>
<evidence type="ECO:0000256" key="6">
    <source>
        <dbReference type="ARBA" id="ARBA00024347"/>
    </source>
</evidence>
<proteinExistence type="inferred from homology"/>
<dbReference type="Pfam" id="PF23248">
    <property type="entry name" value="KH_PARP14_2"/>
    <property type="match status" value="1"/>
</dbReference>
<dbReference type="GO" id="GO:0005737">
    <property type="term" value="C:cytoplasm"/>
    <property type="evidence" value="ECO:0007669"/>
    <property type="project" value="TreeGrafter"/>
</dbReference>
<evidence type="ECO:0000259" key="8">
    <source>
        <dbReference type="PROSITE" id="PS51059"/>
    </source>
</evidence>
<dbReference type="STRING" id="7757.ENSPMAP00000001301"/>
<dbReference type="Pfam" id="PF00644">
    <property type="entry name" value="PARP"/>
    <property type="match status" value="1"/>
</dbReference>
<feature type="domain" description="Macro" evidence="9">
    <location>
        <begin position="630"/>
        <end position="825"/>
    </location>
</feature>
<sequence length="1616" mass="181893">DMVILYVEAISGFLSDDFNIEYFSDAEMAVVTFQTPIDFRCLFEKRSRKKILNKREIKARLLEVTNCVLVEGVALNLIEDLHLYFENKIRSGGGELSNVIIKEDERNVYLYFKDLAVVEEIVSRQHNLCTTELKVVAYYDEICSALGKQDQLSEDPEPFYIPVDIMVMQYILNSCFALKELTSILEQADASFSHGEGSNGNITFKPILDKGAVNYQSLAKKWQQTTETCFRKFYEQYSKNDLPCAKAAWERVKQEVSMPDHVLVGYDCQQAQIFVTGRNQDVQDVCKQLKPFVKNAEDNLSQESRIISDCISLESPDNYNLMQFLNIEDFCAKLNHLHLQFDEGFSSITVTGMSKDCQIIAEEIHNLLMSISIKHLVISDHVLKMFAVPGVVKTLNTQFQKSSIYAIVELKSGQMNDTFTLISIAGHAEKAESCINETFTEELFCVPKAQRDSTRTKEWTILLTDLEKRRGDECQQIILRTFEDQYGSCTEVVIAGFTPAVKDAYGRMQVFCRDNCTVTKFMVMPKYQLEFLEKHELILHDTKLLGKNITVEYEPVSGFQIVGQSSIVNEIETFICEKGFKLCSNLLRINTPGAAKYLRENEDFAKSKVSKDKGCMVFIEIGAAQYPFLQLKCQEDLPGGHTISIYKGDIFKTPVDVVVNTATEKLQILTDGTFGKTLLEIGGSDIQMECNDLVHESGELKPAEVVMTSPGKLPCQNIAHIICGYLKKNSWNTCIDISKMKLVKEGIQNVLMTAGTIGHRSVAIPGLLFERYRYPLDIYTATLIDAVESFCKEEDNADNSLTDILFIDVDDSVLDALANALLCKNENAFLHPGCPQTQSSATTVTSPSCITTNEGLNISLVIGSIEEENSDVIINTTSANMKLDSGKVSSAIFRKAGPTLQNLVDNIVQGQSIRSGQIVKTDVTGLNLCCHMVYHTSLGSWDNGKHLHKFMKHSLEMAHRDGVSSISFPALGTGMLSYPPAMVSSFMFSEVINFSQSHQKTMLKDIRFVIFSKDQLVISAFYMDKSKRIFDFRRMLNTCLNCTDVCHFFLLNVGPCFEELMFCIGMFGRPFHGSSLNILTLLNFFQCVKAKALSGRAGQTSSRYVYLAITSGCASGHHTTAGLASCTLMHDASTATTTTSCGVPTFISIGYQNFPQPPLGYMGELGVVWRVMVQWSTHWKYKKNCKHLKRIISETGQDHFLGSSYSGLNEAACSQAAMIGEFCLPTPQRPSVPRKVPPFKSAYQNEVVIVKVFGKLKNNVDDVSKMMKELVDKECSPKRIQSNYVSSLKDEDINVLEKVESDCDVKITLAFTHIQIEGMSSDVFSAATNVNKVMSELEKKHIEESLFTSFAKWLFDDNGQMKAFHKAEVIQIERAFLREEKQVVIKRPAGNLVINFNKNEATNPQGETIRVRTLKIDIPLNWARMPKGQEVMRVWLHPQSDEYKNVETRFLKTITAFKVFRIERIQNMSLYHTYQVMKKSIESRNDGQVICEKLLFHGTRSDSIDNINHHGFNRSYAGKNATVLGVGTYFALNAWYSASDTYSKPDANGTKYMFQARVLTGSYCKGDASMKEPPLKSPFSKTVRYDSVVDNCFSPSMFVVFYDNQAYPEYLITFSK</sequence>
<dbReference type="Gene3D" id="3.30.720.50">
    <property type="match status" value="1"/>
</dbReference>
<dbReference type="PROSITE" id="PS51059">
    <property type="entry name" value="PARP_CATALYTIC"/>
    <property type="match status" value="1"/>
</dbReference>
<dbReference type="PANTHER" id="PTHR14453">
    <property type="entry name" value="PARP/ZINC FINGER CCCH TYPE DOMAIN CONTAINING PROTEIN"/>
    <property type="match status" value="1"/>
</dbReference>
<dbReference type="CDD" id="cd01439">
    <property type="entry name" value="TCCD_inducible_PARP_like"/>
    <property type="match status" value="1"/>
</dbReference>
<dbReference type="EC" id="2.4.2.-" evidence="7"/>
<organism evidence="10">
    <name type="scientific">Petromyzon marinus</name>
    <name type="common">Sea lamprey</name>
    <dbReference type="NCBI Taxonomy" id="7757"/>
    <lineage>
        <taxon>Eukaryota</taxon>
        <taxon>Metazoa</taxon>
        <taxon>Chordata</taxon>
        <taxon>Craniata</taxon>
        <taxon>Vertebrata</taxon>
        <taxon>Cyclostomata</taxon>
        <taxon>Hyperoartia</taxon>
        <taxon>Petromyzontiformes</taxon>
        <taxon>Petromyzontidae</taxon>
        <taxon>Petromyzon</taxon>
    </lineage>
</organism>
<dbReference type="InterPro" id="IPR043472">
    <property type="entry name" value="Macro_dom-like"/>
</dbReference>
<dbReference type="GO" id="GO:0003714">
    <property type="term" value="F:transcription corepressor activity"/>
    <property type="evidence" value="ECO:0007669"/>
    <property type="project" value="TreeGrafter"/>
</dbReference>
<dbReference type="Gene3D" id="3.30.70.330">
    <property type="match status" value="1"/>
</dbReference>
<comment type="similarity">
    <text evidence="6">Belongs to the ARTD/PARP family.</text>
</comment>
<dbReference type="GeneTree" id="ENSGT00940000154311"/>
<dbReference type="InterPro" id="IPR057043">
    <property type="entry name" value="PARP14_KH_2"/>
</dbReference>
<reference evidence="10" key="1">
    <citation type="submission" date="2025-08" db="UniProtKB">
        <authorList>
            <consortium name="Ensembl"/>
        </authorList>
    </citation>
    <scope>IDENTIFICATION</scope>
</reference>
<evidence type="ECO:0000259" key="9">
    <source>
        <dbReference type="PROSITE" id="PS51154"/>
    </source>
</evidence>
<dbReference type="Ensembl" id="ENSPMAT00000001307.1">
    <property type="protein sequence ID" value="ENSPMAP00000001301.1"/>
    <property type="gene ID" value="ENSPMAG00000001173.1"/>
</dbReference>
<dbReference type="PROSITE" id="PS51154">
    <property type="entry name" value="MACRO"/>
    <property type="match status" value="2"/>
</dbReference>
<keyword evidence="2 7" id="KW-0328">Glycosyltransferase</keyword>
<dbReference type="InterPro" id="IPR002589">
    <property type="entry name" value="Macro_dom"/>
</dbReference>
<dbReference type="GO" id="GO:0005634">
    <property type="term" value="C:nucleus"/>
    <property type="evidence" value="ECO:0007669"/>
    <property type="project" value="UniProtKB-SubCell"/>
</dbReference>